<evidence type="ECO:0000259" key="2">
    <source>
        <dbReference type="SMART" id="SM00944"/>
    </source>
</evidence>
<accession>A0A168ELM9</accession>
<proteinExistence type="predicted"/>
<dbReference type="STRING" id="1081104.A0A168ELM9"/>
<dbReference type="GO" id="GO:0006508">
    <property type="term" value="P:proteolysis"/>
    <property type="evidence" value="ECO:0007669"/>
    <property type="project" value="InterPro"/>
</dbReference>
<dbReference type="SMART" id="SM00944">
    <property type="entry name" value="Pro-kuma_activ"/>
    <property type="match status" value="1"/>
</dbReference>
<organism evidence="3 4">
    <name type="scientific">Cordyceps fumosorosea (strain ARSEF 2679)</name>
    <name type="common">Isaria fumosorosea</name>
    <dbReference type="NCBI Taxonomy" id="1081104"/>
    <lineage>
        <taxon>Eukaryota</taxon>
        <taxon>Fungi</taxon>
        <taxon>Dikarya</taxon>
        <taxon>Ascomycota</taxon>
        <taxon>Pezizomycotina</taxon>
        <taxon>Sordariomycetes</taxon>
        <taxon>Hypocreomycetidae</taxon>
        <taxon>Hypocreales</taxon>
        <taxon>Cordycipitaceae</taxon>
        <taxon>Cordyceps</taxon>
    </lineage>
</organism>
<dbReference type="InterPro" id="IPR036852">
    <property type="entry name" value="Peptidase_S8/S53_dom_sf"/>
</dbReference>
<dbReference type="GO" id="GO:0004252">
    <property type="term" value="F:serine-type endopeptidase activity"/>
    <property type="evidence" value="ECO:0007669"/>
    <property type="project" value="InterPro"/>
</dbReference>
<dbReference type="PANTHER" id="PTHR14218:SF19">
    <property type="entry name" value="SERINE PROTEASE AORO, PUTATIVE (AFU_ORTHOLOGUE AFUA_6G10250)-RELATED"/>
    <property type="match status" value="1"/>
</dbReference>
<dbReference type="AlphaFoldDB" id="A0A168ELM9"/>
<dbReference type="GeneID" id="30017151"/>
<comment type="caution">
    <text evidence="3">The sequence shown here is derived from an EMBL/GenBank/DDBJ whole genome shotgun (WGS) entry which is preliminary data.</text>
</comment>
<evidence type="ECO:0000313" key="4">
    <source>
        <dbReference type="Proteomes" id="UP000076744"/>
    </source>
</evidence>
<dbReference type="RefSeq" id="XP_018708916.1">
    <property type="nucleotide sequence ID" value="XM_018844466.1"/>
</dbReference>
<dbReference type="Proteomes" id="UP000076744">
    <property type="component" value="Unassembled WGS sequence"/>
</dbReference>
<feature type="signal peptide" evidence="1">
    <location>
        <begin position="1"/>
        <end position="17"/>
    </location>
</feature>
<sequence length="368" mass="39699">MKVTALFVSAFVAASLGMPLETLVQHERRSDAHGGAGMVKLRAAEPSAAVPVRIALAQRNLDRGMELLLAVADPDSPTYGRHYTQQQVADTFAPTQESIDAVRQWLVSAGIPDRNVQLSQNRGFLDFETTVGGLEALLQTSYHVYEDKRTASQHLGADDYHLPASIAAHVDYVWPAVASRRVKSAPAAAVSPKDGTGSLTPEEIKAIKADPLTDCTKYVTPACIAAMYNIPPAPRTVSPKNALGVFEIDYEMYKQSDLDLFYETVAPDIPKGTGPKVDLIDLASAPSPDQAGGEAAMDFDMAIPIIYPQATELYQVKEGFHQFLEAVDSSYCDKGTSDDCGTFTPTTVISFSWGGEEDPRTVPETKAS</sequence>
<dbReference type="GO" id="GO:0008240">
    <property type="term" value="F:tripeptidyl-peptidase activity"/>
    <property type="evidence" value="ECO:0007669"/>
    <property type="project" value="TreeGrafter"/>
</dbReference>
<dbReference type="PANTHER" id="PTHR14218">
    <property type="entry name" value="PROTEASE S8 TRIPEPTIDYL PEPTIDASE I CLN2"/>
    <property type="match status" value="1"/>
</dbReference>
<protein>
    <submittedName>
        <fullName evidence="3">Peptidase S53, propeptide</fullName>
    </submittedName>
</protein>
<evidence type="ECO:0000256" key="1">
    <source>
        <dbReference type="SAM" id="SignalP"/>
    </source>
</evidence>
<dbReference type="EMBL" id="AZHB01000001">
    <property type="protein sequence ID" value="OAA73958.1"/>
    <property type="molecule type" value="Genomic_DNA"/>
</dbReference>
<dbReference type="InterPro" id="IPR015366">
    <property type="entry name" value="S53_propep"/>
</dbReference>
<dbReference type="CDD" id="cd11377">
    <property type="entry name" value="Pro-peptidase_S53"/>
    <property type="match status" value="1"/>
</dbReference>
<keyword evidence="4" id="KW-1185">Reference proteome</keyword>
<dbReference type="SUPFAM" id="SSF54897">
    <property type="entry name" value="Protease propeptides/inhibitors"/>
    <property type="match status" value="1"/>
</dbReference>
<feature type="domain" description="Peptidase S53 activation" evidence="2">
    <location>
        <begin position="35"/>
        <end position="179"/>
    </location>
</feature>
<feature type="chain" id="PRO_5007896533" evidence="1">
    <location>
        <begin position="18"/>
        <end position="368"/>
    </location>
</feature>
<dbReference type="OrthoDB" id="4867732at2759"/>
<name>A0A168ELM9_CORFA</name>
<evidence type="ECO:0000313" key="3">
    <source>
        <dbReference type="EMBL" id="OAA73958.1"/>
    </source>
</evidence>
<keyword evidence="1" id="KW-0732">Signal</keyword>
<dbReference type="Pfam" id="PF09286">
    <property type="entry name" value="Pro-kuma_activ"/>
    <property type="match status" value="1"/>
</dbReference>
<dbReference type="Gene3D" id="3.40.50.200">
    <property type="entry name" value="Peptidase S8/S53 domain"/>
    <property type="match status" value="1"/>
</dbReference>
<reference evidence="3 4" key="1">
    <citation type="journal article" date="2016" name="Genome Biol. Evol.">
        <title>Divergent and convergent evolution of fungal pathogenicity.</title>
        <authorList>
            <person name="Shang Y."/>
            <person name="Xiao G."/>
            <person name="Zheng P."/>
            <person name="Cen K."/>
            <person name="Zhan S."/>
            <person name="Wang C."/>
        </authorList>
    </citation>
    <scope>NUCLEOTIDE SEQUENCE [LARGE SCALE GENOMIC DNA]</scope>
    <source>
        <strain evidence="3 4">ARSEF 2679</strain>
    </source>
</reference>
<dbReference type="InterPro" id="IPR050819">
    <property type="entry name" value="Tripeptidyl-peptidase_I"/>
</dbReference>
<gene>
    <name evidence="3" type="ORF">ISF_00859</name>
</gene>